<feature type="domain" description="Cyclic nucleotide-binding" evidence="2">
    <location>
        <begin position="87"/>
        <end position="211"/>
    </location>
</feature>
<dbReference type="OrthoDB" id="78487at2759"/>
<dbReference type="VEuPathDB" id="FungiDB:SDRG_13665"/>
<name>T0PSV8_SAPDV</name>
<dbReference type="EMBL" id="JH767193">
    <property type="protein sequence ID" value="EQC28589.1"/>
    <property type="molecule type" value="Genomic_DNA"/>
</dbReference>
<evidence type="ECO:0000313" key="4">
    <source>
        <dbReference type="Proteomes" id="UP000030762"/>
    </source>
</evidence>
<dbReference type="SMART" id="SM00100">
    <property type="entry name" value="cNMP"/>
    <property type="match status" value="5"/>
</dbReference>
<proteinExistence type="predicted"/>
<feature type="domain" description="Cyclic nucleotide-binding" evidence="2">
    <location>
        <begin position="1002"/>
        <end position="1123"/>
    </location>
</feature>
<dbReference type="PROSITE" id="PS50042">
    <property type="entry name" value="CNMP_BINDING_3"/>
    <property type="match status" value="6"/>
</dbReference>
<evidence type="ECO:0000313" key="3">
    <source>
        <dbReference type="EMBL" id="EQC28589.1"/>
    </source>
</evidence>
<dbReference type="CDD" id="cd00038">
    <property type="entry name" value="CAP_ED"/>
    <property type="match status" value="5"/>
</dbReference>
<feature type="compositionally biased region" description="Basic residues" evidence="1">
    <location>
        <begin position="1397"/>
        <end position="1409"/>
    </location>
</feature>
<dbReference type="InParanoid" id="T0PSV8"/>
<dbReference type="eggNOG" id="ENOG502SSF8">
    <property type="taxonomic scope" value="Eukaryota"/>
</dbReference>
<reference evidence="3 4" key="1">
    <citation type="submission" date="2012-04" db="EMBL/GenBank/DDBJ databases">
        <title>The Genome Sequence of Saprolegnia declina VS20.</title>
        <authorList>
            <consortium name="The Broad Institute Genome Sequencing Platform"/>
            <person name="Russ C."/>
            <person name="Nusbaum C."/>
            <person name="Tyler B."/>
            <person name="van West P."/>
            <person name="Dieguez-Uribeondo J."/>
            <person name="de Bruijn I."/>
            <person name="Tripathy S."/>
            <person name="Jiang R."/>
            <person name="Young S.K."/>
            <person name="Zeng Q."/>
            <person name="Gargeya S."/>
            <person name="Fitzgerald M."/>
            <person name="Haas B."/>
            <person name="Abouelleil A."/>
            <person name="Alvarado L."/>
            <person name="Arachchi H.M."/>
            <person name="Berlin A."/>
            <person name="Chapman S.B."/>
            <person name="Goldberg J."/>
            <person name="Griggs A."/>
            <person name="Gujja S."/>
            <person name="Hansen M."/>
            <person name="Howarth C."/>
            <person name="Imamovic A."/>
            <person name="Larimer J."/>
            <person name="McCowen C."/>
            <person name="Montmayeur A."/>
            <person name="Murphy C."/>
            <person name="Neiman D."/>
            <person name="Pearson M."/>
            <person name="Priest M."/>
            <person name="Roberts A."/>
            <person name="Saif S."/>
            <person name="Shea T."/>
            <person name="Sisk P."/>
            <person name="Sykes S."/>
            <person name="Wortman J."/>
            <person name="Nusbaum C."/>
            <person name="Birren B."/>
        </authorList>
    </citation>
    <scope>NUCLEOTIDE SEQUENCE [LARGE SCALE GENOMIC DNA]</scope>
    <source>
        <strain evidence="3 4">VS20</strain>
    </source>
</reference>
<gene>
    <name evidence="3" type="ORF">SDRG_13665</name>
</gene>
<evidence type="ECO:0000259" key="2">
    <source>
        <dbReference type="PROSITE" id="PS50042"/>
    </source>
</evidence>
<keyword evidence="4" id="KW-1185">Reference proteome</keyword>
<dbReference type="OMA" id="CDARIFW"/>
<dbReference type="InterPro" id="IPR018490">
    <property type="entry name" value="cNMP-bd_dom_sf"/>
</dbReference>
<dbReference type="SUPFAM" id="SSF51206">
    <property type="entry name" value="cAMP-binding domain-like"/>
    <property type="match status" value="5"/>
</dbReference>
<dbReference type="STRING" id="1156394.T0PSV8"/>
<dbReference type="Proteomes" id="UP000030762">
    <property type="component" value="Unassembled WGS sequence"/>
</dbReference>
<dbReference type="GeneID" id="19954392"/>
<feature type="domain" description="Cyclic nucleotide-binding" evidence="2">
    <location>
        <begin position="413"/>
        <end position="526"/>
    </location>
</feature>
<dbReference type="Gene3D" id="2.60.120.10">
    <property type="entry name" value="Jelly Rolls"/>
    <property type="match status" value="5"/>
</dbReference>
<dbReference type="InterPro" id="IPR014710">
    <property type="entry name" value="RmlC-like_jellyroll"/>
</dbReference>
<feature type="domain" description="Cyclic nucleotide-binding" evidence="2">
    <location>
        <begin position="251"/>
        <end position="364"/>
    </location>
</feature>
<dbReference type="InterPro" id="IPR000595">
    <property type="entry name" value="cNMP-bd_dom"/>
</dbReference>
<protein>
    <recommendedName>
        <fullName evidence="2">Cyclic nucleotide-binding domain-containing protein</fullName>
    </recommendedName>
</protein>
<evidence type="ECO:0000256" key="1">
    <source>
        <dbReference type="SAM" id="MobiDB-lite"/>
    </source>
</evidence>
<dbReference type="PANTHER" id="PTHR23011">
    <property type="entry name" value="CYCLIC NUCLEOTIDE-BINDING DOMAIN CONTAINING PROTEIN"/>
    <property type="match status" value="1"/>
</dbReference>
<accession>T0PSV8</accession>
<feature type="domain" description="Cyclic nucleotide-binding" evidence="2">
    <location>
        <begin position="790"/>
        <end position="821"/>
    </location>
</feature>
<dbReference type="RefSeq" id="XP_008617986.1">
    <property type="nucleotide sequence ID" value="XM_008619764.1"/>
</dbReference>
<organism evidence="3 4">
    <name type="scientific">Saprolegnia diclina (strain VS20)</name>
    <dbReference type="NCBI Taxonomy" id="1156394"/>
    <lineage>
        <taxon>Eukaryota</taxon>
        <taxon>Sar</taxon>
        <taxon>Stramenopiles</taxon>
        <taxon>Oomycota</taxon>
        <taxon>Saprolegniomycetes</taxon>
        <taxon>Saprolegniales</taxon>
        <taxon>Saprolegniaceae</taxon>
        <taxon>Saprolegnia</taxon>
    </lineage>
</organism>
<dbReference type="PANTHER" id="PTHR23011:SF28">
    <property type="entry name" value="CYCLIC NUCLEOTIDE-BINDING DOMAIN CONTAINING PROTEIN"/>
    <property type="match status" value="1"/>
</dbReference>
<sequence>MPSSAVAVARWKKIRALLRSIRTFGRRDDVGPSAKPSGSAAAVVPFVPSTWSAAKTRQFHAAARKQEQYRSDVDLKLLMELVESIALFASLPYIVKLYVCQKLRYRTLHDGQVVYRQGDRITGFGSLYVVLDGVVSIYKNSAIVSVAAHDALYDASEVDDSDMGDCIQTVSVGEVFGEGALLGNVLRATTVLTQSRAKVVTLSATAYKTLLTYGSSSLIAAEYIYAAQCEQHRRSREDSAKLSVFLSHFHTFRCLPRPTLERIACKLVVQTFPANAIVLHQESTLAKLVVVAAGQLQIHVHDTTEGSKLHEALYGPVIGELSHGECFGEVALQKGFGSTQAATLRTLSPVTVIVLLQTDYDRVLCEDALVEMAAPHNDVNELLRLCSTPCADRAEDHVRTTVSALLRCDARIFWRQFNSVDLTFIAKHASITVVDAGTVLVEQNHRSDGMYMLLTGAVNIHRLTSTKVRRRQSVAVQVELHGGEHAVSSNEKHGQFLTSLGIGSAFGHVPLLTNSHSQSTYVVSRNLAKGITTATVLHLPAADVLGLLRQENDNDDEVLLFQPRLVLDNASVKPRDPTCLTLEKLATYLGHHDALRAVPYCVRLRLLQGMEIVEVRHNQLLWDVHEFRPHAIILVLAGSLLLVQSASSQHAILDDEGGLGTEAASSVTFDSHRTANAVTRMNSTDLLTTLCIGDVVGSMQSGSALQAQSAVAISEGKVGILHWGLLPPTRPALVELVDDIARWHMRHSSNDSTTDEGAHELTSQLFDMTGLRDTFPIAVQNLVHEDARFVTYQPGELVCKQGESQEALYIVLAGSLDVFVQRAPAIWTRRTSVDPKVTWRPPSKRKFVITERDDNPMKALMHLSKEPSARTTSIKKLLQSPVPVAVNGDRRGVREATLGPGDVICERALFDGGLLHPSTIVTTTAAAMLVLHRDAYENLVAFGRPAPRPSHQGSQRARDLWKLVVHFVLKKRAQRSQWPSVIAFARQKRIQLVLDIVVDVPCFVKMATALREQICERTLFQTFAPNAYVFTKGASTERVFVLVSGSVDLVQTAGTTIDLSTSTPLTSTSDAAELTGYVRVRTVNNGDVFGEYEVLAAENHRQISAIATHGARVVAINKVEYLQSWPGVVEQQDRLAFLQHTDALRALDRDRACSLWYGLTPRACRRMDVILPLPKASDALVLIQDGECIVQRQLALRRAIHEKSWREPTLRLDAHVATLSRGNVALCEDDSWHTLELVASSRDVSLLVLHYPGAPFMLQRILGKRGLGALRKVWRAQLEWHAHREEVTLLVSTLWVEVEWLLQWRMSVDRDTAGDELAPETSDCEHFTAPAVRTNYDAPQQPARFTAFLAATRPSTRALTTKERRCSRSARTAHGGRPGPETQGPRLLWFTTDRTLRSRRAGPRKSAAR</sequence>
<feature type="domain" description="Cyclic nucleotide-binding" evidence="2">
    <location>
        <begin position="877"/>
        <end position="940"/>
    </location>
</feature>
<feature type="region of interest" description="Disordered" evidence="1">
    <location>
        <begin position="1356"/>
        <end position="1409"/>
    </location>
</feature>